<keyword evidence="3" id="KW-0238">DNA-binding</keyword>
<keyword evidence="9" id="KW-1185">Reference proteome</keyword>
<dbReference type="PANTHER" id="PTHR12414">
    <property type="entry name" value="GLIAL CELLS MISSING RELATED/GLIDE"/>
    <property type="match status" value="1"/>
</dbReference>
<dbReference type="SUPFAM" id="SSF90073">
    <property type="entry name" value="GCM domain"/>
    <property type="match status" value="1"/>
</dbReference>
<protein>
    <recommendedName>
        <fullName evidence="7">GCM domain-containing protein</fullName>
    </recommendedName>
</protein>
<dbReference type="InterPro" id="IPR003902">
    <property type="entry name" value="Tscrpt_reg_GCM"/>
</dbReference>
<dbReference type="AlphaFoldDB" id="A0AAU9XAN1"/>
<comment type="caution">
    <text evidence="8">The sequence shown here is derived from an EMBL/GenBank/DDBJ whole genome shotgun (WGS) entry which is preliminary data.</text>
</comment>
<dbReference type="GO" id="GO:0005634">
    <property type="term" value="C:nucleus"/>
    <property type="evidence" value="ECO:0007669"/>
    <property type="project" value="TreeGrafter"/>
</dbReference>
<dbReference type="InterPro" id="IPR043020">
    <property type="entry name" value="GCM_large"/>
</dbReference>
<dbReference type="Gene3D" id="3.30.70.3530">
    <property type="entry name" value="GCM motif"/>
    <property type="match status" value="1"/>
</dbReference>
<evidence type="ECO:0000256" key="1">
    <source>
        <dbReference type="ARBA" id="ARBA00022473"/>
    </source>
</evidence>
<dbReference type="GO" id="GO:0000978">
    <property type="term" value="F:RNA polymerase II cis-regulatory region sequence-specific DNA binding"/>
    <property type="evidence" value="ECO:0007669"/>
    <property type="project" value="TreeGrafter"/>
</dbReference>
<dbReference type="GO" id="GO:0001228">
    <property type="term" value="F:DNA-binding transcription activator activity, RNA polymerase II-specific"/>
    <property type="evidence" value="ECO:0007669"/>
    <property type="project" value="InterPro"/>
</dbReference>
<evidence type="ECO:0000256" key="3">
    <source>
        <dbReference type="ARBA" id="ARBA00023125"/>
    </source>
</evidence>
<sequence length="671" mass="76966">MSFESPRADDHDGKKFLSHTVRIGDGEILAKFNRALASIVTTEGFAAQMGNVNGNLCHIPQKKLKLASSLWYPETALHYPVPGLAYHYLVGHERGIDNRERSFHEPEAEAGILQAIKEYDEFEEWIDGSTKLRYSPYSREAQAHISGWAMKYTNNHNKFVLKKTCVGVLLCSDDCTLPNGLKIVVRPAISDKVRERQMGQNCPNATCTGTLVHRKCTGNNGYPVTHFWVHQEDGIYFESKGTHDHFRPQARRATPDRNSNNKVSSSQKGNSEQVENTEDKTEKQENASTSSDGKKHKSRKRQHTEIEENLLTRQSEIVQLSSSLSSGLLRGYSVEEEDQYICVTVPESETLFHRALSHDQTNITTYGKLYLLCQTFHDVIPGFDLLETRMISRSVMGWPVVMATLYRQGTKEGQIHHMKTLARLCSTPDEDFFSPKWQMVIHDFPADQAQMVTEAIVNMIINTQVQTLLKVFQYKSVSSLYKMLREKITSSLQSYDMHFELCKREIITRLQDPLLTMKFRDMTHRLTAEKCTAQEYVSTDCMLSGGVFGSVIREFWNFWGSNIVAPKVFSVADELVGRREKSEQWQSRQRGLTFPSDPQKVTLHHMAEVVVTWCQYQADHWPKSVVQESMAKFIHLRPEEKRLHYALERPGSAFHRPVTYPTLPMPRFQWC</sequence>
<dbReference type="Gene3D" id="2.20.25.670">
    <property type="entry name" value="GCM domain, large subdomain"/>
    <property type="match status" value="1"/>
</dbReference>
<name>A0AAU9XAN1_9CNID</name>
<dbReference type="PANTHER" id="PTHR12414:SF8">
    <property type="entry name" value="TRANSCRIPTION FACTOR GLIAL CELLS MISSING-RELATED"/>
    <property type="match status" value="1"/>
</dbReference>
<organism evidence="8 9">
    <name type="scientific">Pocillopora meandrina</name>
    <dbReference type="NCBI Taxonomy" id="46732"/>
    <lineage>
        <taxon>Eukaryota</taxon>
        <taxon>Metazoa</taxon>
        <taxon>Cnidaria</taxon>
        <taxon>Anthozoa</taxon>
        <taxon>Hexacorallia</taxon>
        <taxon>Scleractinia</taxon>
        <taxon>Astrocoeniina</taxon>
        <taxon>Pocilloporidae</taxon>
        <taxon>Pocillopora</taxon>
    </lineage>
</organism>
<evidence type="ECO:0000256" key="5">
    <source>
        <dbReference type="ARBA" id="ARBA00023242"/>
    </source>
</evidence>
<dbReference type="PROSITE" id="PS50807">
    <property type="entry name" value="GCM"/>
    <property type="match status" value="1"/>
</dbReference>
<keyword evidence="4" id="KW-0804">Transcription</keyword>
<feature type="compositionally biased region" description="Polar residues" evidence="6">
    <location>
        <begin position="256"/>
        <end position="274"/>
    </location>
</feature>
<dbReference type="GO" id="GO:0042063">
    <property type="term" value="P:gliogenesis"/>
    <property type="evidence" value="ECO:0007669"/>
    <property type="project" value="TreeGrafter"/>
</dbReference>
<dbReference type="InterPro" id="IPR043021">
    <property type="entry name" value="GCM_small"/>
</dbReference>
<reference evidence="8 9" key="1">
    <citation type="submission" date="2022-05" db="EMBL/GenBank/DDBJ databases">
        <authorList>
            <consortium name="Genoscope - CEA"/>
            <person name="William W."/>
        </authorList>
    </citation>
    <scope>NUCLEOTIDE SEQUENCE [LARGE SCALE GENOMIC DNA]</scope>
</reference>
<dbReference type="Pfam" id="PF03615">
    <property type="entry name" value="GCM"/>
    <property type="match status" value="1"/>
</dbReference>
<evidence type="ECO:0000313" key="8">
    <source>
        <dbReference type="EMBL" id="CAH3141656.1"/>
    </source>
</evidence>
<feature type="domain" description="GCM" evidence="7">
    <location>
        <begin position="103"/>
        <end position="261"/>
    </location>
</feature>
<dbReference type="InterPro" id="IPR036115">
    <property type="entry name" value="GCM_dom_sf"/>
</dbReference>
<dbReference type="EMBL" id="CALNXJ010000035">
    <property type="protein sequence ID" value="CAH3141656.1"/>
    <property type="molecule type" value="Genomic_DNA"/>
</dbReference>
<feature type="region of interest" description="Disordered" evidence="6">
    <location>
        <begin position="245"/>
        <end position="308"/>
    </location>
</feature>
<evidence type="ECO:0000313" key="9">
    <source>
        <dbReference type="Proteomes" id="UP001159428"/>
    </source>
</evidence>
<evidence type="ECO:0000259" key="7">
    <source>
        <dbReference type="PROSITE" id="PS50807"/>
    </source>
</evidence>
<evidence type="ECO:0000256" key="2">
    <source>
        <dbReference type="ARBA" id="ARBA00023015"/>
    </source>
</evidence>
<keyword evidence="1" id="KW-0217">Developmental protein</keyword>
<dbReference type="Proteomes" id="UP001159428">
    <property type="component" value="Unassembled WGS sequence"/>
</dbReference>
<dbReference type="InterPro" id="IPR039791">
    <property type="entry name" value="GCM"/>
</dbReference>
<keyword evidence="5" id="KW-0539">Nucleus</keyword>
<proteinExistence type="predicted"/>
<evidence type="ECO:0000256" key="4">
    <source>
        <dbReference type="ARBA" id="ARBA00023163"/>
    </source>
</evidence>
<accession>A0AAU9XAN1</accession>
<gene>
    <name evidence="8" type="ORF">PMEA_00019490</name>
</gene>
<keyword evidence="2" id="KW-0805">Transcription regulation</keyword>
<evidence type="ECO:0000256" key="6">
    <source>
        <dbReference type="SAM" id="MobiDB-lite"/>
    </source>
</evidence>